<evidence type="ECO:0000313" key="1">
    <source>
        <dbReference type="EMBL" id="AFM11637.1"/>
    </source>
</evidence>
<organism evidence="1 2">
    <name type="scientific">Turneriella parva (strain ATCC BAA-1111 / DSM 21527 / NCTC 11395 / H)</name>
    <name type="common">Leptospira parva</name>
    <dbReference type="NCBI Taxonomy" id="869212"/>
    <lineage>
        <taxon>Bacteria</taxon>
        <taxon>Pseudomonadati</taxon>
        <taxon>Spirochaetota</taxon>
        <taxon>Spirochaetia</taxon>
        <taxon>Leptospirales</taxon>
        <taxon>Leptospiraceae</taxon>
        <taxon>Turneriella</taxon>
    </lineage>
</organism>
<keyword evidence="2" id="KW-1185">Reference proteome</keyword>
<dbReference type="Proteomes" id="UP000006048">
    <property type="component" value="Chromosome"/>
</dbReference>
<dbReference type="AlphaFoldDB" id="I4B2Y0"/>
<dbReference type="STRING" id="869212.Turpa_0988"/>
<gene>
    <name evidence="1" type="ordered locus">Turpa_0988</name>
</gene>
<dbReference type="HOGENOM" id="CLU_787417_0_0_12"/>
<evidence type="ECO:0008006" key="3">
    <source>
        <dbReference type="Google" id="ProtNLM"/>
    </source>
</evidence>
<dbReference type="OrthoDB" id="320942at2"/>
<dbReference type="KEGG" id="tpx:Turpa_0988"/>
<dbReference type="PATRIC" id="fig|869212.3.peg.966"/>
<dbReference type="RefSeq" id="WP_014802155.1">
    <property type="nucleotide sequence ID" value="NC_018020.1"/>
</dbReference>
<dbReference type="Gene3D" id="2.60.40.2340">
    <property type="match status" value="1"/>
</dbReference>
<reference evidence="1 2" key="1">
    <citation type="submission" date="2012-06" db="EMBL/GenBank/DDBJ databases">
        <title>The complete chromosome of genome of Turneriella parva DSM 21527.</title>
        <authorList>
            <consortium name="US DOE Joint Genome Institute (JGI-PGF)"/>
            <person name="Lucas S."/>
            <person name="Han J."/>
            <person name="Lapidus A."/>
            <person name="Bruce D."/>
            <person name="Goodwin L."/>
            <person name="Pitluck S."/>
            <person name="Peters L."/>
            <person name="Kyrpides N."/>
            <person name="Mavromatis K."/>
            <person name="Ivanova N."/>
            <person name="Mikhailova N."/>
            <person name="Chertkov O."/>
            <person name="Detter J.C."/>
            <person name="Tapia R."/>
            <person name="Han C."/>
            <person name="Land M."/>
            <person name="Hauser L."/>
            <person name="Markowitz V."/>
            <person name="Cheng J.-F."/>
            <person name="Hugenholtz P."/>
            <person name="Woyke T."/>
            <person name="Wu D."/>
            <person name="Gronow S."/>
            <person name="Wellnitz S."/>
            <person name="Brambilla E."/>
            <person name="Klenk H.-P."/>
            <person name="Eisen J.A."/>
        </authorList>
    </citation>
    <scope>NUCLEOTIDE SEQUENCE [LARGE SCALE GENOMIC DNA]</scope>
    <source>
        <strain evidence="2">ATCC BAA-1111 / DSM 21527 / NCTC 11395 / H</strain>
    </source>
</reference>
<accession>I4B2Y0</accession>
<name>I4B2Y0_TURPD</name>
<dbReference type="EMBL" id="CP002959">
    <property type="protein sequence ID" value="AFM11637.1"/>
    <property type="molecule type" value="Genomic_DNA"/>
</dbReference>
<protein>
    <recommendedName>
        <fullName evidence="3">DUF5018 domain-containing protein</fullName>
    </recommendedName>
</protein>
<evidence type="ECO:0000313" key="2">
    <source>
        <dbReference type="Proteomes" id="UP000006048"/>
    </source>
</evidence>
<sequence length="352" mass="37065">MPRINTILFICATPLCLLACSSWGKFWVPGEGAKITAYSIPAIGATGIITGTQISVIAPTLTTLSPQVATFTTTGQSVSVAGVPQTSGVTSNDYASPLFYTVTAADGSKKTYTVTLTAPRSYGGSSLRLWLRADSLALGDGADIANWNDESGTANHMGQATLGQRPIYRTNRVNGMPVASFTDAANSTMSGPDTNINDQSNGSLFIVIAVTADTSLRNILTLHGPQGRAFDLTNGPPTSFIQGRNGAGYNFTSALDFGLNNFIAIGSVQVAAISVNEIWNGDEKTSSGLTYATYDTNGSGSNANYVSNGNLEADIAEILYFDAALSQTEQDKVFCYLNTKYNLASTRRVCDS</sequence>
<proteinExistence type="predicted"/>